<evidence type="ECO:0000256" key="5">
    <source>
        <dbReference type="ARBA" id="ARBA00022989"/>
    </source>
</evidence>
<feature type="domain" description="ABC transmembrane type-1" evidence="8">
    <location>
        <begin position="93"/>
        <end position="282"/>
    </location>
</feature>
<protein>
    <submittedName>
        <fullName evidence="9">ABC transporter permease</fullName>
    </submittedName>
</protein>
<dbReference type="InterPro" id="IPR050366">
    <property type="entry name" value="BP-dependent_transpt_permease"/>
</dbReference>
<dbReference type="PROSITE" id="PS50928">
    <property type="entry name" value="ABC_TM1"/>
    <property type="match status" value="1"/>
</dbReference>
<dbReference type="EMBL" id="CP157484">
    <property type="protein sequence ID" value="XBO41026.1"/>
    <property type="molecule type" value="Genomic_DNA"/>
</dbReference>
<dbReference type="InterPro" id="IPR035906">
    <property type="entry name" value="MetI-like_sf"/>
</dbReference>
<dbReference type="Gene3D" id="1.10.3720.10">
    <property type="entry name" value="MetI-like"/>
    <property type="match status" value="1"/>
</dbReference>
<feature type="transmembrane region" description="Helical" evidence="7">
    <location>
        <begin position="218"/>
        <end position="239"/>
    </location>
</feature>
<evidence type="ECO:0000256" key="3">
    <source>
        <dbReference type="ARBA" id="ARBA00022475"/>
    </source>
</evidence>
<evidence type="ECO:0000259" key="8">
    <source>
        <dbReference type="PROSITE" id="PS50928"/>
    </source>
</evidence>
<dbReference type="GO" id="GO:0055085">
    <property type="term" value="P:transmembrane transport"/>
    <property type="evidence" value="ECO:0007669"/>
    <property type="project" value="InterPro"/>
</dbReference>
<dbReference type="Pfam" id="PF00528">
    <property type="entry name" value="BPD_transp_1"/>
    <property type="match status" value="1"/>
</dbReference>
<name>A0AAU7JKT0_9HYPH</name>
<feature type="transmembrane region" description="Helical" evidence="7">
    <location>
        <begin position="31"/>
        <end position="55"/>
    </location>
</feature>
<dbReference type="GO" id="GO:0005886">
    <property type="term" value="C:plasma membrane"/>
    <property type="evidence" value="ECO:0007669"/>
    <property type="project" value="UniProtKB-SubCell"/>
</dbReference>
<keyword evidence="6 7" id="KW-0472">Membrane</keyword>
<dbReference type="AlphaFoldDB" id="A0AAU7JKT0"/>
<evidence type="ECO:0000256" key="4">
    <source>
        <dbReference type="ARBA" id="ARBA00022692"/>
    </source>
</evidence>
<keyword evidence="3" id="KW-1003">Cell membrane</keyword>
<evidence type="ECO:0000256" key="6">
    <source>
        <dbReference type="ARBA" id="ARBA00023136"/>
    </source>
</evidence>
<feature type="transmembrane region" description="Helical" evidence="7">
    <location>
        <begin position="96"/>
        <end position="120"/>
    </location>
</feature>
<feature type="transmembrane region" description="Helical" evidence="7">
    <location>
        <begin position="259"/>
        <end position="282"/>
    </location>
</feature>
<dbReference type="InterPro" id="IPR000515">
    <property type="entry name" value="MetI-like"/>
</dbReference>
<organism evidence="9">
    <name type="scientific">Alsobacter sp. KACC 23698</name>
    <dbReference type="NCBI Taxonomy" id="3149229"/>
    <lineage>
        <taxon>Bacteria</taxon>
        <taxon>Pseudomonadati</taxon>
        <taxon>Pseudomonadota</taxon>
        <taxon>Alphaproteobacteria</taxon>
        <taxon>Hyphomicrobiales</taxon>
        <taxon>Alsobacteraceae</taxon>
        <taxon>Alsobacter</taxon>
    </lineage>
</organism>
<evidence type="ECO:0000256" key="7">
    <source>
        <dbReference type="RuleBase" id="RU363032"/>
    </source>
</evidence>
<reference evidence="9" key="1">
    <citation type="submission" date="2024-05" db="EMBL/GenBank/DDBJ databases">
        <authorList>
            <person name="Kim S."/>
            <person name="Heo J."/>
            <person name="Choi H."/>
            <person name="Choi Y."/>
            <person name="Kwon S.-W."/>
            <person name="Kim Y."/>
        </authorList>
    </citation>
    <scope>NUCLEOTIDE SEQUENCE</scope>
    <source>
        <strain evidence="9">KACC 23698</strain>
    </source>
</reference>
<dbReference type="PANTHER" id="PTHR43386">
    <property type="entry name" value="OLIGOPEPTIDE TRANSPORT SYSTEM PERMEASE PROTEIN APPC"/>
    <property type="match status" value="1"/>
</dbReference>
<dbReference type="InterPro" id="IPR025966">
    <property type="entry name" value="OppC_N"/>
</dbReference>
<feature type="transmembrane region" description="Helical" evidence="7">
    <location>
        <begin position="132"/>
        <end position="150"/>
    </location>
</feature>
<gene>
    <name evidence="9" type="ORF">ABEG18_09780</name>
</gene>
<keyword evidence="2 7" id="KW-0813">Transport</keyword>
<proteinExistence type="inferred from homology"/>
<comment type="subcellular location">
    <subcellularLocation>
        <location evidence="1 7">Cell membrane</location>
        <topology evidence="1 7">Multi-pass membrane protein</topology>
    </subcellularLocation>
</comment>
<evidence type="ECO:0000256" key="1">
    <source>
        <dbReference type="ARBA" id="ARBA00004651"/>
    </source>
</evidence>
<evidence type="ECO:0000313" key="9">
    <source>
        <dbReference type="EMBL" id="XBO41026.1"/>
    </source>
</evidence>
<dbReference type="CDD" id="cd06261">
    <property type="entry name" value="TM_PBP2"/>
    <property type="match status" value="1"/>
</dbReference>
<dbReference type="RefSeq" id="WP_406857879.1">
    <property type="nucleotide sequence ID" value="NZ_CP157484.1"/>
</dbReference>
<comment type="similarity">
    <text evidence="7">Belongs to the binding-protein-dependent transport system permease family.</text>
</comment>
<sequence>MTAVTPDLAPIAAPAERAPPSLLRRLPTSPVAMVGLGLILFWVLLALFAPLLPLIPPNKQDLMALADPRPSAAHWLGADFKGRDILSRLIWGARTVLTVAPAAALAAYVVGCPLGLAAGYYGGKIDTLISRLSDIILSFPIIILYVILIANIGPSVLNIVLAVVVTAAPGIARIVRGLTLEQRHLDYVAAAQLRRESALYIMFVELLPNCRGPLITDFCLRVGYTIITIGILGFLGLGLPPPDPDWGTMVKEGTTMISVRPHMSLFPSIAIVSLILGFNLLADGVRELSLRE</sequence>
<keyword evidence="5 7" id="KW-1133">Transmembrane helix</keyword>
<dbReference type="PANTHER" id="PTHR43386:SF25">
    <property type="entry name" value="PEPTIDE ABC TRANSPORTER PERMEASE PROTEIN"/>
    <property type="match status" value="1"/>
</dbReference>
<keyword evidence="4 7" id="KW-0812">Transmembrane</keyword>
<dbReference type="Pfam" id="PF12911">
    <property type="entry name" value="OppC_N"/>
    <property type="match status" value="1"/>
</dbReference>
<dbReference type="SUPFAM" id="SSF161098">
    <property type="entry name" value="MetI-like"/>
    <property type="match status" value="1"/>
</dbReference>
<feature type="transmembrane region" description="Helical" evidence="7">
    <location>
        <begin position="156"/>
        <end position="175"/>
    </location>
</feature>
<accession>A0AAU7JKT0</accession>
<evidence type="ECO:0000256" key="2">
    <source>
        <dbReference type="ARBA" id="ARBA00022448"/>
    </source>
</evidence>